<name>A0A2S2C304_9NOCA</name>
<dbReference type="InterPro" id="IPR029058">
    <property type="entry name" value="AB_hydrolase_fold"/>
</dbReference>
<feature type="domain" description="Xaa-Pro dipeptidyl-peptidase-like" evidence="2">
    <location>
        <begin position="16"/>
        <end position="124"/>
    </location>
</feature>
<dbReference type="InterPro" id="IPR000383">
    <property type="entry name" value="Xaa-Pro-like_dom"/>
</dbReference>
<dbReference type="EMBL" id="CP021354">
    <property type="protein sequence ID" value="AWK75138.1"/>
    <property type="molecule type" value="Genomic_DNA"/>
</dbReference>
<evidence type="ECO:0000259" key="2">
    <source>
        <dbReference type="Pfam" id="PF02129"/>
    </source>
</evidence>
<dbReference type="NCBIfam" id="TIGR00976">
    <property type="entry name" value="CocE_NonD"/>
    <property type="match status" value="1"/>
</dbReference>
<accession>A0A2S2C304</accession>
<evidence type="ECO:0000256" key="1">
    <source>
        <dbReference type="SAM" id="MobiDB-lite"/>
    </source>
</evidence>
<gene>
    <name evidence="3" type="ORF">CBI38_29875</name>
</gene>
<protein>
    <recommendedName>
        <fullName evidence="2">Xaa-Pro dipeptidyl-peptidase-like domain-containing protein</fullName>
    </recommendedName>
</protein>
<feature type="region of interest" description="Disordered" evidence="1">
    <location>
        <begin position="175"/>
        <end position="199"/>
    </location>
</feature>
<reference evidence="3 4" key="1">
    <citation type="submission" date="2017-05" db="EMBL/GenBank/DDBJ databases">
        <title>Isolation of Rhodococcus sp. S2-17 biodegrading of BP-3.</title>
        <authorList>
            <person name="Lee Y."/>
            <person name="Kim K.H."/>
            <person name="Chun B.H."/>
            <person name="Jung H.S."/>
            <person name="Jeon C.O."/>
        </authorList>
    </citation>
    <scope>NUCLEOTIDE SEQUENCE [LARGE SCALE GENOMIC DNA]</scope>
    <source>
        <strain evidence="3 4">S2-17</strain>
    </source>
</reference>
<keyword evidence="4" id="KW-1185">Reference proteome</keyword>
<dbReference type="GO" id="GO:0016787">
    <property type="term" value="F:hydrolase activity"/>
    <property type="evidence" value="ECO:0007669"/>
    <property type="project" value="InterPro"/>
</dbReference>
<dbReference type="Proteomes" id="UP000245711">
    <property type="component" value="Chromosome"/>
</dbReference>
<dbReference type="InterPro" id="IPR005674">
    <property type="entry name" value="CocE/Ser_esterase"/>
</dbReference>
<dbReference type="AlphaFoldDB" id="A0A2S2C304"/>
<dbReference type="Pfam" id="PF02129">
    <property type="entry name" value="Peptidase_S15"/>
    <property type="match status" value="1"/>
</dbReference>
<proteinExistence type="predicted"/>
<evidence type="ECO:0000313" key="3">
    <source>
        <dbReference type="EMBL" id="AWK75138.1"/>
    </source>
</evidence>
<dbReference type="KEGG" id="roz:CBI38_29875"/>
<evidence type="ECO:0000313" key="4">
    <source>
        <dbReference type="Proteomes" id="UP000245711"/>
    </source>
</evidence>
<sequence length="257" mass="28779">MSQISIDLNVEVPMRDGMILRADVYRPAAAGSCPVLIQRTPHDRTASLNVLIFDTLTAVKRGYIVVQQDTRGRSDSDGEWLPWAYEQQEGYDTVVWATGLPGNNGKIGMFGGSYTGQTQWAAALARGEDSTPLLHRPHPLAHRITHPHPALQRRPTRPAVRAHPARVRRIQNRHLVRSRRGPRPLGPMGTDQHRRDQPRDRALFRKLGPTGKNLGAYVFTRPPSDNEWHTQPAGQTRLTITATEALHTVRTAWASLK</sequence>
<organism evidence="3 4">
    <name type="scientific">Rhodococcus oxybenzonivorans</name>
    <dbReference type="NCBI Taxonomy" id="1990687"/>
    <lineage>
        <taxon>Bacteria</taxon>
        <taxon>Bacillati</taxon>
        <taxon>Actinomycetota</taxon>
        <taxon>Actinomycetes</taxon>
        <taxon>Mycobacteriales</taxon>
        <taxon>Nocardiaceae</taxon>
        <taxon>Rhodococcus</taxon>
    </lineage>
</organism>
<dbReference type="SUPFAM" id="SSF53474">
    <property type="entry name" value="alpha/beta-Hydrolases"/>
    <property type="match status" value="1"/>
</dbReference>
<dbReference type="Gene3D" id="3.40.50.1820">
    <property type="entry name" value="alpha/beta hydrolase"/>
    <property type="match status" value="1"/>
</dbReference>
<dbReference type="OrthoDB" id="5240615at2"/>